<keyword evidence="5" id="KW-0378">Hydrolase</keyword>
<evidence type="ECO:0000256" key="4">
    <source>
        <dbReference type="ARBA" id="ARBA00022759"/>
    </source>
</evidence>
<dbReference type="PANTHER" id="PTHR28511">
    <property type="entry name" value="ENDONUCLEASE V"/>
    <property type="match status" value="1"/>
</dbReference>
<dbReference type="InParanoid" id="E9HCF0"/>
<sequence length="265" mass="29731">MESEIESVTALWSQEQFTMKSKLIISNTEKWQADRKLNLVGGMDISFCKADSSIAICTLVVCSVSQQLKVVYEDSLHVKLSTPYIPGFLAFREFEPCLSLYTKLTSKHSELIPQVLMFDGNGILHPRGLGLASHFGVCTNTCTIGVAKNLYQMGSILRDENHFSQINSLSAPGDHFFIKNSEGNGGEILGAALKTTQEAKRPVYISIGHRIGLETAIWAVMQCIDRYRIPEPTRQADIRSRQLIRKLEESKNKKVDQYSPKMSFH</sequence>
<dbReference type="GO" id="GO:0005730">
    <property type="term" value="C:nucleolus"/>
    <property type="evidence" value="ECO:0000318"/>
    <property type="project" value="GO_Central"/>
</dbReference>
<dbReference type="InterPro" id="IPR007581">
    <property type="entry name" value="Endonuclease-V"/>
</dbReference>
<dbReference type="Pfam" id="PF04493">
    <property type="entry name" value="Endonuclease_5"/>
    <property type="match status" value="1"/>
</dbReference>
<dbReference type="KEGG" id="dpx:DAPPUDRAFT_328008"/>
<evidence type="ECO:0000256" key="5">
    <source>
        <dbReference type="ARBA" id="ARBA00022801"/>
    </source>
</evidence>
<keyword evidence="2" id="KW-0963">Cytoplasm</keyword>
<dbReference type="STRING" id="6669.E9HCF0"/>
<dbReference type="EMBL" id="GL732619">
    <property type="protein sequence ID" value="EFX70609.1"/>
    <property type="molecule type" value="Genomic_DNA"/>
</dbReference>
<dbReference type="GO" id="GO:0005737">
    <property type="term" value="C:cytoplasm"/>
    <property type="evidence" value="ECO:0000318"/>
    <property type="project" value="GO_Central"/>
</dbReference>
<dbReference type="OMA" id="NACAHTL"/>
<comment type="subcellular location">
    <subcellularLocation>
        <location evidence="1">Cytoplasm</location>
    </subcellularLocation>
</comment>
<organism evidence="6 7">
    <name type="scientific">Daphnia pulex</name>
    <name type="common">Water flea</name>
    <dbReference type="NCBI Taxonomy" id="6669"/>
    <lineage>
        <taxon>Eukaryota</taxon>
        <taxon>Metazoa</taxon>
        <taxon>Ecdysozoa</taxon>
        <taxon>Arthropoda</taxon>
        <taxon>Crustacea</taxon>
        <taxon>Branchiopoda</taxon>
        <taxon>Diplostraca</taxon>
        <taxon>Cladocera</taxon>
        <taxon>Anomopoda</taxon>
        <taxon>Daphniidae</taxon>
        <taxon>Daphnia</taxon>
    </lineage>
</organism>
<dbReference type="Gene3D" id="3.30.2170.10">
    <property type="entry name" value="archaeoglobus fulgidus dsm 4304 superfamily"/>
    <property type="match status" value="1"/>
</dbReference>
<dbReference type="OrthoDB" id="20018at2759"/>
<dbReference type="Proteomes" id="UP000000305">
    <property type="component" value="Unassembled WGS sequence"/>
</dbReference>
<evidence type="ECO:0000256" key="1">
    <source>
        <dbReference type="ARBA" id="ARBA00004496"/>
    </source>
</evidence>
<dbReference type="PANTHER" id="PTHR28511:SF1">
    <property type="entry name" value="ENDONUCLEASE V"/>
    <property type="match status" value="1"/>
</dbReference>
<name>E9HCF0_DAPPU</name>
<keyword evidence="3" id="KW-0540">Nuclease</keyword>
<gene>
    <name evidence="6" type="ORF">DAPPUDRAFT_328008</name>
</gene>
<dbReference type="GO" id="GO:0003727">
    <property type="term" value="F:single-stranded RNA binding"/>
    <property type="evidence" value="ECO:0000318"/>
    <property type="project" value="GO_Central"/>
</dbReference>
<reference evidence="6 7" key="1">
    <citation type="journal article" date="2011" name="Science">
        <title>The ecoresponsive genome of Daphnia pulex.</title>
        <authorList>
            <person name="Colbourne J.K."/>
            <person name="Pfrender M.E."/>
            <person name="Gilbert D."/>
            <person name="Thomas W.K."/>
            <person name="Tucker A."/>
            <person name="Oakley T.H."/>
            <person name="Tokishita S."/>
            <person name="Aerts A."/>
            <person name="Arnold G.J."/>
            <person name="Basu M.K."/>
            <person name="Bauer D.J."/>
            <person name="Caceres C.E."/>
            <person name="Carmel L."/>
            <person name="Casola C."/>
            <person name="Choi J.H."/>
            <person name="Detter J.C."/>
            <person name="Dong Q."/>
            <person name="Dusheyko S."/>
            <person name="Eads B.D."/>
            <person name="Frohlich T."/>
            <person name="Geiler-Samerotte K.A."/>
            <person name="Gerlach D."/>
            <person name="Hatcher P."/>
            <person name="Jogdeo S."/>
            <person name="Krijgsveld J."/>
            <person name="Kriventseva E.V."/>
            <person name="Kultz D."/>
            <person name="Laforsch C."/>
            <person name="Lindquist E."/>
            <person name="Lopez J."/>
            <person name="Manak J.R."/>
            <person name="Muller J."/>
            <person name="Pangilinan J."/>
            <person name="Patwardhan R.P."/>
            <person name="Pitluck S."/>
            <person name="Pritham E.J."/>
            <person name="Rechtsteiner A."/>
            <person name="Rho M."/>
            <person name="Rogozin I.B."/>
            <person name="Sakarya O."/>
            <person name="Salamov A."/>
            <person name="Schaack S."/>
            <person name="Shapiro H."/>
            <person name="Shiga Y."/>
            <person name="Skalitzky C."/>
            <person name="Smith Z."/>
            <person name="Souvorov A."/>
            <person name="Sung W."/>
            <person name="Tang Z."/>
            <person name="Tsuchiya D."/>
            <person name="Tu H."/>
            <person name="Vos H."/>
            <person name="Wang M."/>
            <person name="Wolf Y.I."/>
            <person name="Yamagata H."/>
            <person name="Yamada T."/>
            <person name="Ye Y."/>
            <person name="Shaw J.R."/>
            <person name="Andrews J."/>
            <person name="Crease T.J."/>
            <person name="Tang H."/>
            <person name="Lucas S.M."/>
            <person name="Robertson H.M."/>
            <person name="Bork P."/>
            <person name="Koonin E.V."/>
            <person name="Zdobnov E.M."/>
            <person name="Grigoriev I.V."/>
            <person name="Lynch M."/>
            <person name="Boore J.L."/>
        </authorList>
    </citation>
    <scope>NUCLEOTIDE SEQUENCE [LARGE SCALE GENOMIC DNA]</scope>
</reference>
<dbReference type="AlphaFoldDB" id="E9HCF0"/>
<proteinExistence type="inferred from homology"/>
<evidence type="ECO:0000313" key="6">
    <source>
        <dbReference type="EMBL" id="EFX70609.1"/>
    </source>
</evidence>
<evidence type="ECO:0008006" key="8">
    <source>
        <dbReference type="Google" id="ProtNLM"/>
    </source>
</evidence>
<evidence type="ECO:0000256" key="3">
    <source>
        <dbReference type="ARBA" id="ARBA00022722"/>
    </source>
</evidence>
<dbReference type="HAMAP" id="MF_00801">
    <property type="entry name" value="Endonuclease_5"/>
    <property type="match status" value="1"/>
</dbReference>
<dbReference type="GO" id="GO:0016891">
    <property type="term" value="F:RNA endonuclease activity producing 5'-phosphomonoesters, hydrolytic mechanism"/>
    <property type="evidence" value="ECO:0000318"/>
    <property type="project" value="GO_Central"/>
</dbReference>
<keyword evidence="4" id="KW-0255">Endonuclease</keyword>
<evidence type="ECO:0000313" key="7">
    <source>
        <dbReference type="Proteomes" id="UP000000305"/>
    </source>
</evidence>
<dbReference type="eggNOG" id="KOG4417">
    <property type="taxonomic scope" value="Eukaryota"/>
</dbReference>
<dbReference type="HOGENOM" id="CLU_047631_0_2_1"/>
<protein>
    <recommendedName>
        <fullName evidence="8">Endonuclease V</fullName>
    </recommendedName>
</protein>
<evidence type="ECO:0000256" key="2">
    <source>
        <dbReference type="ARBA" id="ARBA00022490"/>
    </source>
</evidence>
<accession>E9HCF0</accession>
<keyword evidence="7" id="KW-1185">Reference proteome</keyword>
<dbReference type="GO" id="GO:0006281">
    <property type="term" value="P:DNA repair"/>
    <property type="evidence" value="ECO:0007669"/>
    <property type="project" value="InterPro"/>
</dbReference>
<dbReference type="CDD" id="cd06559">
    <property type="entry name" value="Endonuclease_V"/>
    <property type="match status" value="1"/>
</dbReference>
<dbReference type="PhylomeDB" id="E9HCF0"/>